<proteinExistence type="predicted"/>
<name>A0A2H3NPE6_9BACT</name>
<evidence type="ECO:0000256" key="4">
    <source>
        <dbReference type="ARBA" id="ARBA00023136"/>
    </source>
</evidence>
<protein>
    <submittedName>
        <fullName evidence="7">Sodium:proton exchanger</fullName>
    </submittedName>
</protein>
<organism evidence="7 8">
    <name type="scientific">Longimonas halophila</name>
    <dbReference type="NCBI Taxonomy" id="1469170"/>
    <lineage>
        <taxon>Bacteria</taxon>
        <taxon>Pseudomonadati</taxon>
        <taxon>Rhodothermota</taxon>
        <taxon>Rhodothermia</taxon>
        <taxon>Rhodothermales</taxon>
        <taxon>Salisaetaceae</taxon>
        <taxon>Longimonas</taxon>
    </lineage>
</organism>
<dbReference type="Pfam" id="PF01699">
    <property type="entry name" value="Na_Ca_ex"/>
    <property type="match status" value="2"/>
</dbReference>
<comment type="caution">
    <text evidence="7">The sequence shown here is derived from an EMBL/GenBank/DDBJ whole genome shotgun (WGS) entry which is preliminary data.</text>
</comment>
<feature type="transmembrane region" description="Helical" evidence="5">
    <location>
        <begin position="269"/>
        <end position="287"/>
    </location>
</feature>
<comment type="subcellular location">
    <subcellularLocation>
        <location evidence="1">Membrane</location>
        <topology evidence="1">Multi-pass membrane protein</topology>
    </subcellularLocation>
</comment>
<feature type="transmembrane region" description="Helical" evidence="5">
    <location>
        <begin position="105"/>
        <end position="123"/>
    </location>
</feature>
<dbReference type="GO" id="GO:0005886">
    <property type="term" value="C:plasma membrane"/>
    <property type="evidence" value="ECO:0007669"/>
    <property type="project" value="TreeGrafter"/>
</dbReference>
<evidence type="ECO:0000256" key="3">
    <source>
        <dbReference type="ARBA" id="ARBA00022989"/>
    </source>
</evidence>
<gene>
    <name evidence="7" type="ORF">CRI93_07615</name>
</gene>
<accession>A0A2H3NPE6</accession>
<evidence type="ECO:0000256" key="1">
    <source>
        <dbReference type="ARBA" id="ARBA00004141"/>
    </source>
</evidence>
<dbReference type="InterPro" id="IPR044880">
    <property type="entry name" value="NCX_ion-bd_dom_sf"/>
</dbReference>
<feature type="transmembrane region" description="Helical" evidence="5">
    <location>
        <begin position="242"/>
        <end position="263"/>
    </location>
</feature>
<dbReference type="OrthoDB" id="9794225at2"/>
<dbReference type="GO" id="GO:0008273">
    <property type="term" value="F:calcium, potassium:sodium antiporter activity"/>
    <property type="evidence" value="ECO:0007669"/>
    <property type="project" value="TreeGrafter"/>
</dbReference>
<keyword evidence="4 5" id="KW-0472">Membrane</keyword>
<reference evidence="7 8" key="1">
    <citation type="submission" date="2017-10" db="EMBL/GenBank/DDBJ databases">
        <title>Draft genome of Longimonas halophila.</title>
        <authorList>
            <person name="Goh K.M."/>
            <person name="Shamsir M.S."/>
            <person name="Lim S.W."/>
        </authorList>
    </citation>
    <scope>NUCLEOTIDE SEQUENCE [LARGE SCALE GENOMIC DNA]</scope>
    <source>
        <strain evidence="7 8">KCTC 42399</strain>
    </source>
</reference>
<dbReference type="EMBL" id="PDEP01000006">
    <property type="protein sequence ID" value="PEN06999.1"/>
    <property type="molecule type" value="Genomic_DNA"/>
</dbReference>
<feature type="transmembrane region" description="Helical" evidence="5">
    <location>
        <begin position="6"/>
        <end position="23"/>
    </location>
</feature>
<feature type="transmembrane region" description="Helical" evidence="5">
    <location>
        <begin position="299"/>
        <end position="316"/>
    </location>
</feature>
<dbReference type="Proteomes" id="UP000221024">
    <property type="component" value="Unassembled WGS sequence"/>
</dbReference>
<dbReference type="InterPro" id="IPR004837">
    <property type="entry name" value="NaCa_Exmemb"/>
</dbReference>
<evidence type="ECO:0000313" key="8">
    <source>
        <dbReference type="Proteomes" id="UP000221024"/>
    </source>
</evidence>
<dbReference type="NCBIfam" id="TIGR00367">
    <property type="entry name" value="calcium/sodium antiporter"/>
    <property type="match status" value="1"/>
</dbReference>
<dbReference type="PANTHER" id="PTHR10846:SF8">
    <property type="entry name" value="INNER MEMBRANE PROTEIN YRBG"/>
    <property type="match status" value="1"/>
</dbReference>
<keyword evidence="2 5" id="KW-0812">Transmembrane</keyword>
<dbReference type="AlphaFoldDB" id="A0A2H3NPE6"/>
<feature type="domain" description="Sodium/calcium exchanger membrane region" evidence="6">
    <location>
        <begin position="5"/>
        <end position="144"/>
    </location>
</feature>
<sequence length="317" mass="33592">MLVHLSFFILGLIILYFGAEWMVGGSSRLALYFGIQPLVVGLTIVALGTSLPEFLVNLFAVIAREDSIAVGNIIGSNISNIALILGMVAVLAPLRIARNTLHREYLIMMVVLLTFAGLASDGVIQRHDGAILVVGLVAFLGYLFYSNQGRPSMIEEEWAEQAEYDAISLPWQSGRIVLGMAGLGLGAHLMVDHAVAIAKIYNISEVVIGLTIVAIGTSLPELAASVVGAVKHEDGLSIGNILGSNILNVLFVIGAVSSIQPLGVDAESVRIHLPFMVAVGGLLYVLARPSFKLGRAGGVALLLLFGGYMAFLLLPYV</sequence>
<feature type="domain" description="Sodium/calcium exchanger membrane region" evidence="6">
    <location>
        <begin position="176"/>
        <end position="313"/>
    </location>
</feature>
<dbReference type="GO" id="GO:0006874">
    <property type="term" value="P:intracellular calcium ion homeostasis"/>
    <property type="evidence" value="ECO:0007669"/>
    <property type="project" value="TreeGrafter"/>
</dbReference>
<dbReference type="RefSeq" id="WP_098062027.1">
    <property type="nucleotide sequence ID" value="NZ_PDEP01000006.1"/>
</dbReference>
<feature type="transmembrane region" description="Helical" evidence="5">
    <location>
        <begin position="207"/>
        <end position="230"/>
    </location>
</feature>
<evidence type="ECO:0000256" key="2">
    <source>
        <dbReference type="ARBA" id="ARBA00022692"/>
    </source>
</evidence>
<evidence type="ECO:0000313" key="7">
    <source>
        <dbReference type="EMBL" id="PEN06999.1"/>
    </source>
</evidence>
<dbReference type="Gene3D" id="1.20.1420.30">
    <property type="entry name" value="NCX, central ion-binding region"/>
    <property type="match status" value="1"/>
</dbReference>
<feature type="transmembrane region" description="Helical" evidence="5">
    <location>
        <begin position="68"/>
        <end position="93"/>
    </location>
</feature>
<dbReference type="InterPro" id="IPR004481">
    <property type="entry name" value="K/Na/Ca-exchanger"/>
</dbReference>
<evidence type="ECO:0000259" key="6">
    <source>
        <dbReference type="Pfam" id="PF01699"/>
    </source>
</evidence>
<evidence type="ECO:0000256" key="5">
    <source>
        <dbReference type="SAM" id="Phobius"/>
    </source>
</evidence>
<dbReference type="GO" id="GO:0005262">
    <property type="term" value="F:calcium channel activity"/>
    <property type="evidence" value="ECO:0007669"/>
    <property type="project" value="TreeGrafter"/>
</dbReference>
<keyword evidence="3 5" id="KW-1133">Transmembrane helix</keyword>
<keyword evidence="8" id="KW-1185">Reference proteome</keyword>
<feature type="transmembrane region" description="Helical" evidence="5">
    <location>
        <begin position="129"/>
        <end position="145"/>
    </location>
</feature>
<dbReference type="PANTHER" id="PTHR10846">
    <property type="entry name" value="SODIUM/POTASSIUM/CALCIUM EXCHANGER"/>
    <property type="match status" value="1"/>
</dbReference>